<dbReference type="SUPFAM" id="SSF81296">
    <property type="entry name" value="E set domains"/>
    <property type="match status" value="1"/>
</dbReference>
<dbReference type="KEGG" id="swd:Swoo_3416"/>
<dbReference type="InterPro" id="IPR014756">
    <property type="entry name" value="Ig_E-set"/>
</dbReference>
<dbReference type="GO" id="GO:0005975">
    <property type="term" value="P:carbohydrate metabolic process"/>
    <property type="evidence" value="ECO:0007669"/>
    <property type="project" value="InterPro"/>
</dbReference>
<keyword evidence="5" id="KW-0106">Calcium</keyword>
<dbReference type="Gene3D" id="3.20.20.80">
    <property type="entry name" value="Glycosidases"/>
    <property type="match status" value="1"/>
</dbReference>
<dbReference type="CDD" id="cd11320">
    <property type="entry name" value="AmyAc_AmyMalt_CGTase_like"/>
    <property type="match status" value="1"/>
</dbReference>
<dbReference type="PANTHER" id="PTHR10357:SF215">
    <property type="entry name" value="ALPHA-AMYLASE 1"/>
    <property type="match status" value="1"/>
</dbReference>
<dbReference type="SMART" id="SM00642">
    <property type="entry name" value="Aamy"/>
    <property type="match status" value="1"/>
</dbReference>
<name>B1KQS8_SHEWM</name>
<dbReference type="InterPro" id="IPR013784">
    <property type="entry name" value="Carb-bd-like_fold"/>
</dbReference>
<dbReference type="SMART" id="SM01065">
    <property type="entry name" value="CBM_2"/>
    <property type="match status" value="1"/>
</dbReference>
<dbReference type="Pfam" id="PF01833">
    <property type="entry name" value="TIG"/>
    <property type="match status" value="1"/>
</dbReference>
<dbReference type="SMART" id="SM00632">
    <property type="entry name" value="Aamy_C"/>
    <property type="match status" value="1"/>
</dbReference>
<dbReference type="InterPro" id="IPR002909">
    <property type="entry name" value="IPT_dom"/>
</dbReference>
<keyword evidence="4 7" id="KW-0732">Signal</keyword>
<evidence type="ECO:0000256" key="2">
    <source>
        <dbReference type="ARBA" id="ARBA00008061"/>
    </source>
</evidence>
<evidence type="ECO:0000256" key="4">
    <source>
        <dbReference type="ARBA" id="ARBA00022729"/>
    </source>
</evidence>
<dbReference type="CAZy" id="GH13">
    <property type="family name" value="Glycoside Hydrolase Family 13"/>
</dbReference>
<evidence type="ECO:0000256" key="6">
    <source>
        <dbReference type="RuleBase" id="RU003615"/>
    </source>
</evidence>
<dbReference type="InterPro" id="IPR006047">
    <property type="entry name" value="GH13_cat_dom"/>
</dbReference>
<evidence type="ECO:0000313" key="10">
    <source>
        <dbReference type="Proteomes" id="UP000002168"/>
    </source>
</evidence>
<dbReference type="PRINTS" id="PR00110">
    <property type="entry name" value="ALPHAAMYLASE"/>
</dbReference>
<dbReference type="GO" id="GO:0046872">
    <property type="term" value="F:metal ion binding"/>
    <property type="evidence" value="ECO:0007669"/>
    <property type="project" value="UniProtKB-KW"/>
</dbReference>
<protein>
    <submittedName>
        <fullName evidence="9">Alpha amylase catalytic region</fullName>
    </submittedName>
</protein>
<evidence type="ECO:0000259" key="8">
    <source>
        <dbReference type="PROSITE" id="PS51166"/>
    </source>
</evidence>
<dbReference type="InterPro" id="IPR017853">
    <property type="entry name" value="GH"/>
</dbReference>
<keyword evidence="3" id="KW-0479">Metal-binding</keyword>
<dbReference type="InterPro" id="IPR002044">
    <property type="entry name" value="CBM20"/>
</dbReference>
<evidence type="ECO:0000256" key="3">
    <source>
        <dbReference type="ARBA" id="ARBA00022723"/>
    </source>
</evidence>
<dbReference type="InterPro" id="IPR013780">
    <property type="entry name" value="Glyco_hydro_b"/>
</dbReference>
<reference evidence="9 10" key="1">
    <citation type="submission" date="2008-02" db="EMBL/GenBank/DDBJ databases">
        <title>Complete sequence of Shewanella woodyi ATCC 51908.</title>
        <authorList>
            <consortium name="US DOE Joint Genome Institute"/>
            <person name="Copeland A."/>
            <person name="Lucas S."/>
            <person name="Lapidus A."/>
            <person name="Glavina del Rio T."/>
            <person name="Dalin E."/>
            <person name="Tice H."/>
            <person name="Bruce D."/>
            <person name="Goodwin L."/>
            <person name="Pitluck S."/>
            <person name="Sims D."/>
            <person name="Brettin T."/>
            <person name="Detter J.C."/>
            <person name="Han C."/>
            <person name="Kuske C.R."/>
            <person name="Schmutz J."/>
            <person name="Larimer F."/>
            <person name="Land M."/>
            <person name="Hauser L."/>
            <person name="Kyrpides N."/>
            <person name="Lykidis A."/>
            <person name="Zhao J.-S."/>
            <person name="Richardson P."/>
        </authorList>
    </citation>
    <scope>NUCLEOTIDE SEQUENCE [LARGE SCALE GENOMIC DNA]</scope>
    <source>
        <strain evidence="10">ATCC 51908 / MS32</strain>
    </source>
</reference>
<dbReference type="RefSeq" id="WP_012326019.1">
    <property type="nucleotide sequence ID" value="NC_010506.1"/>
</dbReference>
<feature type="domain" description="CBM20" evidence="8">
    <location>
        <begin position="600"/>
        <end position="703"/>
    </location>
</feature>
<dbReference type="AlphaFoldDB" id="B1KQS8"/>
<dbReference type="CDD" id="cd00604">
    <property type="entry name" value="IPT_CGTD"/>
    <property type="match status" value="1"/>
</dbReference>
<dbReference type="Pfam" id="PF02806">
    <property type="entry name" value="Alpha-amylase_C"/>
    <property type="match status" value="1"/>
</dbReference>
<feature type="chain" id="PRO_5002767569" evidence="7">
    <location>
        <begin position="28"/>
        <end position="703"/>
    </location>
</feature>
<dbReference type="STRING" id="392500.Swoo_3416"/>
<comment type="similarity">
    <text evidence="2 6">Belongs to the glycosyl hydrolase 13 family.</text>
</comment>
<evidence type="ECO:0000256" key="7">
    <source>
        <dbReference type="SAM" id="SignalP"/>
    </source>
</evidence>
<dbReference type="Pfam" id="PF00128">
    <property type="entry name" value="Alpha-amylase"/>
    <property type="match status" value="1"/>
</dbReference>
<dbReference type="InterPro" id="IPR013783">
    <property type="entry name" value="Ig-like_fold"/>
</dbReference>
<comment type="cofactor">
    <cofactor evidence="1">
        <name>Ca(2+)</name>
        <dbReference type="ChEBI" id="CHEBI:29108"/>
    </cofactor>
</comment>
<dbReference type="Gene3D" id="2.60.40.10">
    <property type="entry name" value="Immunoglobulins"/>
    <property type="match status" value="2"/>
</dbReference>
<accession>B1KQS8</accession>
<dbReference type="PROSITE" id="PS51166">
    <property type="entry name" value="CBM20"/>
    <property type="match status" value="1"/>
</dbReference>
<proteinExistence type="inferred from homology"/>
<organism evidence="9 10">
    <name type="scientific">Shewanella woodyi (strain ATCC 51908 / MS32)</name>
    <dbReference type="NCBI Taxonomy" id="392500"/>
    <lineage>
        <taxon>Bacteria</taxon>
        <taxon>Pseudomonadati</taxon>
        <taxon>Pseudomonadota</taxon>
        <taxon>Gammaproteobacteria</taxon>
        <taxon>Alteromonadales</taxon>
        <taxon>Shewanellaceae</taxon>
        <taxon>Shewanella</taxon>
    </lineage>
</organism>
<keyword evidence="10" id="KW-1185">Reference proteome</keyword>
<evidence type="ECO:0000256" key="5">
    <source>
        <dbReference type="ARBA" id="ARBA00022837"/>
    </source>
</evidence>
<dbReference type="SUPFAM" id="SSF51445">
    <property type="entry name" value="(Trans)glycosidases"/>
    <property type="match status" value="1"/>
</dbReference>
<dbReference type="eggNOG" id="COG0366">
    <property type="taxonomic scope" value="Bacteria"/>
</dbReference>
<feature type="signal peptide" evidence="7">
    <location>
        <begin position="1"/>
        <end position="27"/>
    </location>
</feature>
<dbReference type="EMBL" id="CP000961">
    <property type="protein sequence ID" value="ACA87684.1"/>
    <property type="molecule type" value="Genomic_DNA"/>
</dbReference>
<dbReference type="HOGENOM" id="CLU_006462_7_3_6"/>
<evidence type="ECO:0000256" key="1">
    <source>
        <dbReference type="ARBA" id="ARBA00001913"/>
    </source>
</evidence>
<dbReference type="Pfam" id="PF00686">
    <property type="entry name" value="CBM_20"/>
    <property type="match status" value="1"/>
</dbReference>
<dbReference type="InterPro" id="IPR006046">
    <property type="entry name" value="Alpha_amylase"/>
</dbReference>
<evidence type="ECO:0000313" key="9">
    <source>
        <dbReference type="EMBL" id="ACA87684.1"/>
    </source>
</evidence>
<dbReference type="GO" id="GO:0004556">
    <property type="term" value="F:alpha-amylase activity"/>
    <property type="evidence" value="ECO:0007669"/>
    <property type="project" value="InterPro"/>
</dbReference>
<dbReference type="InterPro" id="IPR031319">
    <property type="entry name" value="A-amylase_C"/>
</dbReference>
<dbReference type="SUPFAM" id="SSF49452">
    <property type="entry name" value="Starch-binding domain-like"/>
    <property type="match status" value="1"/>
</dbReference>
<dbReference type="Gene3D" id="2.60.40.1180">
    <property type="entry name" value="Golgi alpha-mannosidase II"/>
    <property type="match status" value="1"/>
</dbReference>
<sequence length="703" mass="77696" precursor="true">MTRLNSALRKPHLLPLLATLIATPSLASDTDVSNTVNYSTDVIYQIVTDRFLDGDSGNNPPPAMLDSSCSNLKKYCGGDWQGIIDKLNDGYFSDMGITALWISQPVENIHGVLNDAQGSTSYHAYWARDFKRTNPYFGTFNRFDTLIQTAHNLGIKIIIDFAPNHSSPASSDDSSYAENGRLYNDGVLMGGYSNDSANLFHHNGGTDFSTIEDGIYRNLFDLADFNHENQQMGQYLQEAIALWLDKGVDGIRVDAVKHMPLGWQKKWMSAIYKHKPVFSFGEWFLGSNEVDPANHDFANNSGMSLLDFQFAQTTRKVFRDQTADMRALDQMIQATSSSYQEVIDQVTFIDNHDMDRFQQTGVNQRRIEQALAFTLTSRGVPGIYYGTEQYLTGNGDPDNRAMMPNFNQTTTAYNVIKALAPLRKSNPALAYGDTQERWSNSDVYVYERQFGSSVVLVAINRSSSQSYNLTGLFAALPQGNYPDILSGKLNGNSIDVSANGAVTPFNLSSGEVGVWQYTASETQPKLGHVGPMMAAPGDTLTLDGRGFGNTGAVQVGATNAQVLSWSDTQVKIQIPTISAGTYSVKLTTSNGQSSYPDLDVLTGPQKSVRFILENGYTQWGEAIYLVGNTPELGSWDPNKAIGPFYNQVVEQYPNWYQDVSVPTNTQLQFKFIKKNGNQVIWESGSNHQLSAGSTDSSIRVNWQ</sequence>
<dbReference type="Proteomes" id="UP000002168">
    <property type="component" value="Chromosome"/>
</dbReference>
<dbReference type="GO" id="GO:2001070">
    <property type="term" value="F:starch binding"/>
    <property type="evidence" value="ECO:0007669"/>
    <property type="project" value="InterPro"/>
</dbReference>
<dbReference type="PANTHER" id="PTHR10357">
    <property type="entry name" value="ALPHA-AMYLASE FAMILY MEMBER"/>
    <property type="match status" value="1"/>
</dbReference>
<dbReference type="InterPro" id="IPR006048">
    <property type="entry name" value="A-amylase/branching_C"/>
</dbReference>
<dbReference type="SUPFAM" id="SSF51011">
    <property type="entry name" value="Glycosyl hydrolase domain"/>
    <property type="match status" value="1"/>
</dbReference>
<gene>
    <name evidence="9" type="ordered locus">Swoo_3416</name>
</gene>
<dbReference type="CAZy" id="CBM20">
    <property type="family name" value="Carbohydrate-Binding Module Family 20"/>
</dbReference>